<dbReference type="AlphaFoldDB" id="A0A8S1ZT64"/>
<dbReference type="Gene3D" id="2.30.30.1190">
    <property type="match status" value="1"/>
</dbReference>
<dbReference type="SUPFAM" id="SSF57756">
    <property type="entry name" value="Retrovirus zinc finger-like domains"/>
    <property type="match status" value="1"/>
</dbReference>
<name>A0A8S1ZT64_ARAAE</name>
<proteinExistence type="predicted"/>
<accession>A0A8S1ZT64</accession>
<feature type="domain" description="C3H1-type" evidence="10">
    <location>
        <begin position="342"/>
        <end position="370"/>
    </location>
</feature>
<feature type="zinc finger region" description="C3H1-type" evidence="8">
    <location>
        <begin position="342"/>
        <end position="370"/>
    </location>
</feature>
<evidence type="ECO:0000256" key="3">
    <source>
        <dbReference type="ARBA" id="ARBA00022737"/>
    </source>
</evidence>
<evidence type="ECO:0000256" key="2">
    <source>
        <dbReference type="ARBA" id="ARBA00022723"/>
    </source>
</evidence>
<dbReference type="FunFam" id="4.10.1000.10:FF:000028">
    <property type="entry name" value="Zinc finger nuclease 2"/>
    <property type="match status" value="1"/>
</dbReference>
<evidence type="ECO:0000256" key="4">
    <source>
        <dbReference type="ARBA" id="ARBA00022771"/>
    </source>
</evidence>
<dbReference type="EMBL" id="LR999453">
    <property type="protein sequence ID" value="CAE5965910.1"/>
    <property type="molecule type" value="Genomic_DNA"/>
</dbReference>
<dbReference type="GO" id="GO:0003729">
    <property type="term" value="F:mRNA binding"/>
    <property type="evidence" value="ECO:0007669"/>
    <property type="project" value="TreeGrafter"/>
</dbReference>
<feature type="zinc finger region" description="C3H1-type" evidence="8">
    <location>
        <begin position="531"/>
        <end position="559"/>
    </location>
</feature>
<feature type="region of interest" description="Disordered" evidence="9">
    <location>
        <begin position="615"/>
        <end position="654"/>
    </location>
</feature>
<feature type="compositionally biased region" description="Polar residues" evidence="9">
    <location>
        <begin position="634"/>
        <end position="654"/>
    </location>
</feature>
<dbReference type="GO" id="GO:0005634">
    <property type="term" value="C:nucleus"/>
    <property type="evidence" value="ECO:0007669"/>
    <property type="project" value="UniProtKB-SubCell"/>
</dbReference>
<keyword evidence="7" id="KW-0539">Nucleus</keyword>
<keyword evidence="5 8" id="KW-0862">Zinc</keyword>
<dbReference type="InterPro" id="IPR036855">
    <property type="entry name" value="Znf_CCCH_sf"/>
</dbReference>
<dbReference type="SMART" id="SM00343">
    <property type="entry name" value="ZnF_C2HC"/>
    <property type="match status" value="1"/>
</dbReference>
<feature type="region of interest" description="Disordered" evidence="9">
    <location>
        <begin position="147"/>
        <end position="189"/>
    </location>
</feature>
<gene>
    <name evidence="12" type="ORF">AARE701A_LOCUS6169</name>
</gene>
<keyword evidence="6" id="KW-0238">DNA-binding</keyword>
<evidence type="ECO:0000313" key="13">
    <source>
        <dbReference type="Proteomes" id="UP000682877"/>
    </source>
</evidence>
<dbReference type="Pfam" id="PF07962">
    <property type="entry name" value="Swi3"/>
    <property type="match status" value="1"/>
</dbReference>
<dbReference type="PANTHER" id="PTHR12506">
    <property type="entry name" value="PROTEIN PHOSPHATASE RELATED"/>
    <property type="match status" value="1"/>
</dbReference>
<feature type="compositionally biased region" description="Polar residues" evidence="9">
    <location>
        <begin position="41"/>
        <end position="55"/>
    </location>
</feature>
<keyword evidence="13" id="KW-1185">Reference proteome</keyword>
<dbReference type="InterPro" id="IPR000571">
    <property type="entry name" value="Znf_CCCH"/>
</dbReference>
<dbReference type="PROSITE" id="PS50103">
    <property type="entry name" value="ZF_C3H1"/>
    <property type="match status" value="5"/>
</dbReference>
<feature type="compositionally biased region" description="Basic and acidic residues" evidence="9">
    <location>
        <begin position="216"/>
        <end position="228"/>
    </location>
</feature>
<evidence type="ECO:0000256" key="8">
    <source>
        <dbReference type="PROSITE-ProRule" id="PRU00723"/>
    </source>
</evidence>
<dbReference type="GO" id="GO:0003677">
    <property type="term" value="F:DNA binding"/>
    <property type="evidence" value="ECO:0007669"/>
    <property type="project" value="UniProtKB-KW"/>
</dbReference>
<reference evidence="12" key="1">
    <citation type="submission" date="2021-01" db="EMBL/GenBank/DDBJ databases">
        <authorList>
            <person name="Bezrukov I."/>
        </authorList>
    </citation>
    <scope>NUCLEOTIDE SEQUENCE</scope>
</reference>
<feature type="domain" description="C3H1-type" evidence="10">
    <location>
        <begin position="531"/>
        <end position="559"/>
    </location>
</feature>
<dbReference type="GO" id="GO:0031297">
    <property type="term" value="P:replication fork processing"/>
    <property type="evidence" value="ECO:0007669"/>
    <property type="project" value="InterPro"/>
</dbReference>
<comment type="subcellular location">
    <subcellularLocation>
        <location evidence="1">Nucleus</location>
    </subcellularLocation>
</comment>
<evidence type="ECO:0000313" key="12">
    <source>
        <dbReference type="EMBL" id="CAE5965910.1"/>
    </source>
</evidence>
<dbReference type="InterPro" id="IPR050974">
    <property type="entry name" value="Plant_ZF_CCCH"/>
</dbReference>
<dbReference type="Gene3D" id="4.10.1000.10">
    <property type="entry name" value="Zinc finger, CCCH-type"/>
    <property type="match status" value="2"/>
</dbReference>
<dbReference type="GO" id="GO:0006974">
    <property type="term" value="P:DNA damage response"/>
    <property type="evidence" value="ECO:0007669"/>
    <property type="project" value="InterPro"/>
</dbReference>
<feature type="zinc finger region" description="C3H1-type" evidence="8">
    <location>
        <begin position="577"/>
        <end position="605"/>
    </location>
</feature>
<dbReference type="PROSITE" id="PS50158">
    <property type="entry name" value="ZF_CCHC"/>
    <property type="match status" value="1"/>
</dbReference>
<dbReference type="InterPro" id="IPR036875">
    <property type="entry name" value="Znf_CCHC_sf"/>
</dbReference>
<feature type="region of interest" description="Disordered" evidence="9">
    <location>
        <begin position="11"/>
        <end position="74"/>
    </location>
</feature>
<dbReference type="Pfam" id="PF00642">
    <property type="entry name" value="zf-CCCH"/>
    <property type="match status" value="5"/>
</dbReference>
<keyword evidence="4 8" id="KW-0863">Zinc-finger</keyword>
<feature type="region of interest" description="Disordered" evidence="9">
    <location>
        <begin position="207"/>
        <end position="228"/>
    </location>
</feature>
<evidence type="ECO:0000256" key="9">
    <source>
        <dbReference type="SAM" id="MobiDB-lite"/>
    </source>
</evidence>
<organism evidence="12 13">
    <name type="scientific">Arabidopsis arenosa</name>
    <name type="common">Sand rock-cress</name>
    <name type="synonym">Cardaminopsis arenosa</name>
    <dbReference type="NCBI Taxonomy" id="38785"/>
    <lineage>
        <taxon>Eukaryota</taxon>
        <taxon>Viridiplantae</taxon>
        <taxon>Streptophyta</taxon>
        <taxon>Embryophyta</taxon>
        <taxon>Tracheophyta</taxon>
        <taxon>Spermatophyta</taxon>
        <taxon>Magnoliopsida</taxon>
        <taxon>eudicotyledons</taxon>
        <taxon>Gunneridae</taxon>
        <taxon>Pentapetalae</taxon>
        <taxon>rosids</taxon>
        <taxon>malvids</taxon>
        <taxon>Brassicales</taxon>
        <taxon>Brassicaceae</taxon>
        <taxon>Camelineae</taxon>
        <taxon>Arabidopsis</taxon>
    </lineage>
</organism>
<dbReference type="Proteomes" id="UP000682877">
    <property type="component" value="Chromosome 3"/>
</dbReference>
<dbReference type="SMART" id="SM00356">
    <property type="entry name" value="ZnF_C3H1"/>
    <property type="match status" value="5"/>
</dbReference>
<dbReference type="GO" id="GO:0008270">
    <property type="term" value="F:zinc ion binding"/>
    <property type="evidence" value="ECO:0007669"/>
    <property type="project" value="UniProtKB-KW"/>
</dbReference>
<evidence type="ECO:0000256" key="5">
    <source>
        <dbReference type="ARBA" id="ARBA00022833"/>
    </source>
</evidence>
<dbReference type="InterPro" id="IPR001878">
    <property type="entry name" value="Znf_CCHC"/>
</dbReference>
<evidence type="ECO:0000256" key="1">
    <source>
        <dbReference type="ARBA" id="ARBA00004123"/>
    </source>
</evidence>
<feature type="domain" description="CCHC-type" evidence="11">
    <location>
        <begin position="8"/>
        <end position="23"/>
    </location>
</feature>
<dbReference type="PANTHER" id="PTHR12506:SF18">
    <property type="entry name" value="ZINC FINGER CCCH DOMAIN-CONTAINING PROTEIN 33-RELATED"/>
    <property type="match status" value="1"/>
</dbReference>
<keyword evidence="3" id="KW-0677">Repeat</keyword>
<keyword evidence="2 8" id="KW-0479">Metal-binding</keyword>
<feature type="domain" description="C3H1-type" evidence="10">
    <location>
        <begin position="297"/>
        <end position="325"/>
    </location>
</feature>
<evidence type="ECO:0008006" key="14">
    <source>
        <dbReference type="Google" id="ProtNLM"/>
    </source>
</evidence>
<feature type="zinc finger region" description="C3H1-type" evidence="8">
    <location>
        <begin position="388"/>
        <end position="416"/>
    </location>
</feature>
<dbReference type="FunFam" id="4.10.1000.10:FF:000030">
    <property type="entry name" value="CCCH type zinc finger protein"/>
    <property type="match status" value="1"/>
</dbReference>
<feature type="domain" description="C3H1-type" evidence="10">
    <location>
        <begin position="577"/>
        <end position="605"/>
    </location>
</feature>
<dbReference type="SUPFAM" id="SSF90229">
    <property type="entry name" value="CCCH zinc finger"/>
    <property type="match status" value="5"/>
</dbReference>
<evidence type="ECO:0000259" key="11">
    <source>
        <dbReference type="PROSITE" id="PS50158"/>
    </source>
</evidence>
<dbReference type="Gene3D" id="4.10.60.10">
    <property type="entry name" value="Zinc finger, CCHC-type"/>
    <property type="match status" value="1"/>
</dbReference>
<dbReference type="Pfam" id="PF00098">
    <property type="entry name" value="zf-CCHC"/>
    <property type="match status" value="1"/>
</dbReference>
<feature type="domain" description="C3H1-type" evidence="10">
    <location>
        <begin position="388"/>
        <end position="416"/>
    </location>
</feature>
<protein>
    <recommendedName>
        <fullName evidence="14">HUA1</fullName>
    </recommendedName>
</protein>
<feature type="compositionally biased region" description="Low complexity" evidence="9">
    <location>
        <begin position="23"/>
        <end position="40"/>
    </location>
</feature>
<feature type="zinc finger region" description="C3H1-type" evidence="8">
    <location>
        <begin position="297"/>
        <end position="325"/>
    </location>
</feature>
<evidence type="ECO:0000259" key="10">
    <source>
        <dbReference type="PROSITE" id="PS50103"/>
    </source>
</evidence>
<dbReference type="InterPro" id="IPR012923">
    <property type="entry name" value="Csm3"/>
</dbReference>
<evidence type="ECO:0000256" key="6">
    <source>
        <dbReference type="ARBA" id="ARBA00023125"/>
    </source>
</evidence>
<sequence>MESAPTGCFKCGRPGHWSRDCPSSAPVAGNNSVSSSSGPSQIPNNEFQRSSNKSGNPAAGTSIAPVPKVTKTRVQRPKLTPELLLSEDGLGYVSDLGNLIRLYSEWYSHLLPYYSFDHFVHKVQQVASTKRVKNCINELRERVASGVDPNKLYEKPEENTGPYDDQGNLDMDQPSHDEENIPPKTVDANTNADAFEDSMLNEIFENASKLPSDEQNMDKSSELTEEQRARMEANRLKAMGKAQNISEEQRTFFLFTSMDFNAGVPMSSLSPLMNQDAMWQMNLSSDETMETGSYPERPGEPDCSYYIRTGLCRFGSTCRFNHPRDRELVIATARMRGEYPERIGQPECEYYLKTGTCKFGVTCKFHHPRNKAGIAGRVSLNMLGYPLRSNEVDCAYFLRTGHCKFGGTCKFNHPQPQPTNMMVPTSGQQSYPWSRASFIASPRWQDPSSYASLIMPQGVVPVQGWNPYSGQLGSVSPSGTGNDHNYRNIQQNETIESGSQSQGSFSGFNPGSSVPLGGYYALPRENVFPERPGQPECQFYMKTGDCKFGTVCKFHHPRDRQAPPPDCLLSSIGLPLRPGEPLCVFYTRYGICKFGPSCKFDHPMRVFAYENTASETDEVVETSTGQSRRHSVSETRQAATTSSGKDTTIDNTQQ</sequence>
<evidence type="ECO:0000256" key="7">
    <source>
        <dbReference type="ARBA" id="ARBA00023242"/>
    </source>
</evidence>